<proteinExistence type="predicted"/>
<evidence type="ECO:0000313" key="3">
    <source>
        <dbReference type="EMBL" id="KAK4119799.1"/>
    </source>
</evidence>
<dbReference type="GeneID" id="87833985"/>
<comment type="caution">
    <text evidence="3">The sequence shown here is derived from an EMBL/GenBank/DDBJ whole genome shotgun (WGS) entry which is preliminary data.</text>
</comment>
<feature type="domain" description="Heterokaryon incompatibility" evidence="2">
    <location>
        <begin position="105"/>
        <end position="271"/>
    </location>
</feature>
<evidence type="ECO:0000256" key="1">
    <source>
        <dbReference type="SAM" id="MobiDB-lite"/>
    </source>
</evidence>
<gene>
    <name evidence="3" type="ORF">N657DRAFT_693430</name>
</gene>
<dbReference type="Proteomes" id="UP001302602">
    <property type="component" value="Unassembled WGS sequence"/>
</dbReference>
<reference evidence="3" key="1">
    <citation type="journal article" date="2023" name="Mol. Phylogenet. Evol.">
        <title>Genome-scale phylogeny and comparative genomics of the fungal order Sordariales.</title>
        <authorList>
            <person name="Hensen N."/>
            <person name="Bonometti L."/>
            <person name="Westerberg I."/>
            <person name="Brannstrom I.O."/>
            <person name="Guillou S."/>
            <person name="Cros-Aarteil S."/>
            <person name="Calhoun S."/>
            <person name="Haridas S."/>
            <person name="Kuo A."/>
            <person name="Mondo S."/>
            <person name="Pangilinan J."/>
            <person name="Riley R."/>
            <person name="LaButti K."/>
            <person name="Andreopoulos B."/>
            <person name="Lipzen A."/>
            <person name="Chen C."/>
            <person name="Yan M."/>
            <person name="Daum C."/>
            <person name="Ng V."/>
            <person name="Clum A."/>
            <person name="Steindorff A."/>
            <person name="Ohm R.A."/>
            <person name="Martin F."/>
            <person name="Silar P."/>
            <person name="Natvig D.O."/>
            <person name="Lalanne C."/>
            <person name="Gautier V."/>
            <person name="Ament-Velasquez S.L."/>
            <person name="Kruys A."/>
            <person name="Hutchinson M.I."/>
            <person name="Powell A.J."/>
            <person name="Barry K."/>
            <person name="Miller A.N."/>
            <person name="Grigoriev I.V."/>
            <person name="Debuchy R."/>
            <person name="Gladieux P."/>
            <person name="Hiltunen Thoren M."/>
            <person name="Johannesson H."/>
        </authorList>
    </citation>
    <scope>NUCLEOTIDE SEQUENCE</scope>
    <source>
        <strain evidence="3">CBS 731.68</strain>
    </source>
</reference>
<feature type="region of interest" description="Disordered" evidence="1">
    <location>
        <begin position="590"/>
        <end position="619"/>
    </location>
</feature>
<organism evidence="3 4">
    <name type="scientific">Parathielavia appendiculata</name>
    <dbReference type="NCBI Taxonomy" id="2587402"/>
    <lineage>
        <taxon>Eukaryota</taxon>
        <taxon>Fungi</taxon>
        <taxon>Dikarya</taxon>
        <taxon>Ascomycota</taxon>
        <taxon>Pezizomycotina</taxon>
        <taxon>Sordariomycetes</taxon>
        <taxon>Sordariomycetidae</taxon>
        <taxon>Sordariales</taxon>
        <taxon>Chaetomiaceae</taxon>
        <taxon>Parathielavia</taxon>
    </lineage>
</organism>
<sequence>MATILSPQDSYAQWKTSTVLSGLGQCLVPLSGANKDALLSEATQLTHSEASRTRAATILARLKELNGEVVQQFHPKLDALSDLRFRMVCPAENNTQSPASGIPSYVAISYCWHYHQWPLAKAATPVLSGWEVSEPMVKAVMDLCEAGEGVWIDKLCINQDDPADKTAHIGVMDAIYRSARRIVILLEDVQFDKAEEEAGLAYQGFYEDLCRMVNEAGLEGEAKAMLVSGYIPYREKELRDRGMGHVLAPAKSFVMKVLAARWFQRGWCAHESRMAKHLKTNNPLFLCFGADNRVLSFEFRFIHYLGFYLTNLEPLEQLLYERRMNHMPGPGLKTLQQLTWRIQMLMPDGRATVSAMQHLISVLSFGILKKGDLISIALNTAGIPLYFDGGDVRHVEEVIWLFTLLVLAANDLVPLIAAGPRLRIPSLGQDILSWAIHPNQPLVDDQFENPLPGSITAVTPEYIELDLLVFESLPKPASPESQAKATRLIAEHNLDAIADELFSAFSDTTQSTIRTGVDAMLSIRPTSRPLQNLRHLYLSLALDNGLDWLLAFPSTMLQTTSTSAWMFEPLGDQTHPSLIPAVHSLLALFNSTPPPPSNTDNNNTSESQPRQSTHPVVTPEQLETLNRALTTLLDPRLLLFTPNPRRLPLSLALGTAALTPAASNRSYIAVPACLAHLPGHFERAWVIEPFNPPVDGVEAAASAARATSRDNKEELPRADEITVVKDGVVPEEGLQMIEDVVPVLSSDYADRRAPMRDDEGRGMWRVRRRQTLFGCSPGGLEVWTEDGRGVLERGAEALGGGEGLVLLRRQRVYGAEEYQWGRMLEEMQKVMSLDGVEGEGVGDAR</sequence>
<dbReference type="RefSeq" id="XP_062643572.1">
    <property type="nucleotide sequence ID" value="XM_062797218.1"/>
</dbReference>
<accession>A0AAN6Z0T1</accession>
<name>A0AAN6Z0T1_9PEZI</name>
<dbReference type="AlphaFoldDB" id="A0AAN6Z0T1"/>
<dbReference type="EMBL" id="MU853244">
    <property type="protein sequence ID" value="KAK4119799.1"/>
    <property type="molecule type" value="Genomic_DNA"/>
</dbReference>
<evidence type="ECO:0000259" key="2">
    <source>
        <dbReference type="Pfam" id="PF06985"/>
    </source>
</evidence>
<keyword evidence="4" id="KW-1185">Reference proteome</keyword>
<reference evidence="3" key="2">
    <citation type="submission" date="2023-05" db="EMBL/GenBank/DDBJ databases">
        <authorList>
            <consortium name="Lawrence Berkeley National Laboratory"/>
            <person name="Steindorff A."/>
            <person name="Hensen N."/>
            <person name="Bonometti L."/>
            <person name="Westerberg I."/>
            <person name="Brannstrom I.O."/>
            <person name="Guillou S."/>
            <person name="Cros-Aarteil S."/>
            <person name="Calhoun S."/>
            <person name="Haridas S."/>
            <person name="Kuo A."/>
            <person name="Mondo S."/>
            <person name="Pangilinan J."/>
            <person name="Riley R."/>
            <person name="Labutti K."/>
            <person name="Andreopoulos B."/>
            <person name="Lipzen A."/>
            <person name="Chen C."/>
            <person name="Yanf M."/>
            <person name="Daum C."/>
            <person name="Ng V."/>
            <person name="Clum A."/>
            <person name="Ohm R."/>
            <person name="Martin F."/>
            <person name="Silar P."/>
            <person name="Natvig D."/>
            <person name="Lalanne C."/>
            <person name="Gautier V."/>
            <person name="Ament-Velasquez S.L."/>
            <person name="Kruys A."/>
            <person name="Hutchinson M.I."/>
            <person name="Powell A.J."/>
            <person name="Barry K."/>
            <person name="Miller A.N."/>
            <person name="Grigoriev I.V."/>
            <person name="Debuchy R."/>
            <person name="Gladieux P."/>
            <person name="Thoren M.H."/>
            <person name="Johannesson H."/>
        </authorList>
    </citation>
    <scope>NUCLEOTIDE SEQUENCE</scope>
    <source>
        <strain evidence="3">CBS 731.68</strain>
    </source>
</reference>
<dbReference type="InterPro" id="IPR010730">
    <property type="entry name" value="HET"/>
</dbReference>
<dbReference type="PANTHER" id="PTHR24148:SF73">
    <property type="entry name" value="HET DOMAIN PROTEIN (AFU_ORTHOLOGUE AFUA_8G01020)"/>
    <property type="match status" value="1"/>
</dbReference>
<protein>
    <recommendedName>
        <fullName evidence="2">Heterokaryon incompatibility domain-containing protein</fullName>
    </recommendedName>
</protein>
<dbReference type="PANTHER" id="PTHR24148">
    <property type="entry name" value="ANKYRIN REPEAT DOMAIN-CONTAINING PROTEIN 39 HOMOLOG-RELATED"/>
    <property type="match status" value="1"/>
</dbReference>
<dbReference type="Pfam" id="PF06985">
    <property type="entry name" value="HET"/>
    <property type="match status" value="1"/>
</dbReference>
<evidence type="ECO:0000313" key="4">
    <source>
        <dbReference type="Proteomes" id="UP001302602"/>
    </source>
</evidence>
<feature type="compositionally biased region" description="Polar residues" evidence="1">
    <location>
        <begin position="606"/>
        <end position="619"/>
    </location>
</feature>
<dbReference type="InterPro" id="IPR052895">
    <property type="entry name" value="HetReg/Transcr_Mod"/>
</dbReference>